<dbReference type="PANTHER" id="PTHR43591">
    <property type="entry name" value="METHYLTRANSFERASE"/>
    <property type="match status" value="1"/>
</dbReference>
<dbReference type="PANTHER" id="PTHR43591:SF24">
    <property type="entry name" value="2-METHOXY-6-POLYPRENYL-1,4-BENZOQUINOL METHYLASE, MITOCHONDRIAL"/>
    <property type="match status" value="1"/>
</dbReference>
<keyword evidence="2" id="KW-0808">Transferase</keyword>
<sequence>MTADGSAGDADYGMIGSGYRQFRRPEPEFARAIQTALGDARHIVNVGAGAGSYEPDDREVIAVEPSAAMRAQRMIDQAPVVDASAEALPFADDAFDAAMSTFSIHQWQNLDAGLREMRRVARGPVVIMTCDPERVERFWLRDFAPEVIGTEARRYPSLERITACLGGVVEVESLPIPFGCVDGFSEAYFGRPEMFLDPGVRKANSAWSFVSEDSALRSVRSLEHSLNDGSWDIAHGGLRTASHFEGSLVLITAEG</sequence>
<evidence type="ECO:0000313" key="2">
    <source>
        <dbReference type="EMBL" id="PCC49824.1"/>
    </source>
</evidence>
<dbReference type="InterPro" id="IPR029063">
    <property type="entry name" value="SAM-dependent_MTases_sf"/>
</dbReference>
<dbReference type="GO" id="GO:0008757">
    <property type="term" value="F:S-adenosylmethionine-dependent methyltransferase activity"/>
    <property type="evidence" value="ECO:0007669"/>
    <property type="project" value="InterPro"/>
</dbReference>
<protein>
    <submittedName>
        <fullName evidence="2">SAM-dependent methyltransferase</fullName>
    </submittedName>
</protein>
<keyword evidence="2" id="KW-0489">Methyltransferase</keyword>
<comment type="caution">
    <text evidence="2">The sequence shown here is derived from an EMBL/GenBank/DDBJ whole genome shotgun (WGS) entry which is preliminary data.</text>
</comment>
<reference evidence="2 3" key="1">
    <citation type="journal article" date="2017" name="Elife">
        <title>Extensive horizontal gene transfer in cheese-associated bacteria.</title>
        <authorList>
            <person name="Bonham K.S."/>
            <person name="Wolfe B.E."/>
            <person name="Dutton R.J."/>
        </authorList>
    </citation>
    <scope>NUCLEOTIDE SEQUENCE [LARGE SCALE GENOMIC DNA]</scope>
    <source>
        <strain evidence="2 3">900_6</strain>
    </source>
</reference>
<accession>A0A2A3ZE72</accession>
<dbReference type="GO" id="GO:0032259">
    <property type="term" value="P:methylation"/>
    <property type="evidence" value="ECO:0007669"/>
    <property type="project" value="UniProtKB-KW"/>
</dbReference>
<evidence type="ECO:0000313" key="3">
    <source>
        <dbReference type="Proteomes" id="UP000217720"/>
    </source>
</evidence>
<name>A0A2A3ZE72_BREAU</name>
<dbReference type="EMBL" id="NRGO01000014">
    <property type="protein sequence ID" value="PCC49824.1"/>
    <property type="molecule type" value="Genomic_DNA"/>
</dbReference>
<dbReference type="InterPro" id="IPR013216">
    <property type="entry name" value="Methyltransf_11"/>
</dbReference>
<feature type="domain" description="Methyltransferase type 11" evidence="1">
    <location>
        <begin position="45"/>
        <end position="122"/>
    </location>
</feature>
<dbReference type="Pfam" id="PF08241">
    <property type="entry name" value="Methyltransf_11"/>
    <property type="match status" value="1"/>
</dbReference>
<organism evidence="2 3">
    <name type="scientific">Brevibacterium aurantiacum</name>
    <dbReference type="NCBI Taxonomy" id="273384"/>
    <lineage>
        <taxon>Bacteria</taxon>
        <taxon>Bacillati</taxon>
        <taxon>Actinomycetota</taxon>
        <taxon>Actinomycetes</taxon>
        <taxon>Micrococcales</taxon>
        <taxon>Brevibacteriaceae</taxon>
        <taxon>Brevibacterium</taxon>
    </lineage>
</organism>
<dbReference type="AlphaFoldDB" id="A0A2A3ZE72"/>
<dbReference type="SUPFAM" id="SSF53335">
    <property type="entry name" value="S-adenosyl-L-methionine-dependent methyltransferases"/>
    <property type="match status" value="1"/>
</dbReference>
<gene>
    <name evidence="2" type="ORF">CIK62_12855</name>
</gene>
<dbReference type="Gene3D" id="3.40.50.150">
    <property type="entry name" value="Vaccinia Virus protein VP39"/>
    <property type="match status" value="1"/>
</dbReference>
<evidence type="ECO:0000259" key="1">
    <source>
        <dbReference type="Pfam" id="PF08241"/>
    </source>
</evidence>
<dbReference type="Proteomes" id="UP000217720">
    <property type="component" value="Unassembled WGS sequence"/>
</dbReference>
<proteinExistence type="predicted"/>